<dbReference type="Gene3D" id="3.40.50.300">
    <property type="entry name" value="P-loop containing nucleotide triphosphate hydrolases"/>
    <property type="match status" value="1"/>
</dbReference>
<evidence type="ECO:0000313" key="7">
    <source>
        <dbReference type="Proteomes" id="UP000182703"/>
    </source>
</evidence>
<dbReference type="InterPro" id="IPR003593">
    <property type="entry name" value="AAA+_ATPase"/>
</dbReference>
<dbReference type="AlphaFoldDB" id="A0AAC9P000"/>
<dbReference type="SUPFAM" id="SSF52540">
    <property type="entry name" value="P-loop containing nucleoside triphosphate hydrolases"/>
    <property type="match status" value="1"/>
</dbReference>
<protein>
    <submittedName>
        <fullName evidence="6">Sugar ABC transporter</fullName>
    </submittedName>
</protein>
<dbReference type="SMART" id="SM00382">
    <property type="entry name" value="AAA"/>
    <property type="match status" value="1"/>
</dbReference>
<dbReference type="RefSeq" id="WP_055460435.1">
    <property type="nucleotide sequence ID" value="NZ_CP018095.1"/>
</dbReference>
<keyword evidence="3" id="KW-0547">Nucleotide-binding</keyword>
<dbReference type="InterPro" id="IPR050683">
    <property type="entry name" value="Bact_Polysacc_Export_ATP-bd"/>
</dbReference>
<dbReference type="InterPro" id="IPR015860">
    <property type="entry name" value="ABC_transpr_TagH-like"/>
</dbReference>
<proteinExistence type="inferred from homology"/>
<dbReference type="InterPro" id="IPR027417">
    <property type="entry name" value="P-loop_NTPase"/>
</dbReference>
<organism evidence="6 7">
    <name type="scientific">Chelatococcus daeguensis</name>
    <dbReference type="NCBI Taxonomy" id="444444"/>
    <lineage>
        <taxon>Bacteria</taxon>
        <taxon>Pseudomonadati</taxon>
        <taxon>Pseudomonadota</taxon>
        <taxon>Alphaproteobacteria</taxon>
        <taxon>Hyphomicrobiales</taxon>
        <taxon>Chelatococcaceae</taxon>
        <taxon>Chelatococcus</taxon>
    </lineage>
</organism>
<evidence type="ECO:0000313" key="6">
    <source>
        <dbReference type="EMBL" id="APF38555.1"/>
    </source>
</evidence>
<dbReference type="PANTHER" id="PTHR46743">
    <property type="entry name" value="TEICHOIC ACIDS EXPORT ATP-BINDING PROTEIN TAGH"/>
    <property type="match status" value="1"/>
</dbReference>
<dbReference type="GO" id="GO:0016020">
    <property type="term" value="C:membrane"/>
    <property type="evidence" value="ECO:0007669"/>
    <property type="project" value="InterPro"/>
</dbReference>
<dbReference type="GO" id="GO:0005524">
    <property type="term" value="F:ATP binding"/>
    <property type="evidence" value="ECO:0007669"/>
    <property type="project" value="UniProtKB-KW"/>
</dbReference>
<sequence length="249" mass="27019">MPSIKLRDASVAFPIYNSRSRSLRSSLLARVGGTVQADDDGAVTVRALQNITLDLAPGDRLALVGHNGAGKSTLLRVFSGAYEPSTGAAEIKGRVSSLLDMTMGMDMELTGADNVVLRGVFLGMSIAEARSRIPEVEEFSELGGFMHLPMRTYSSGMRLRLAFAISTARVPDILLMDEFISVGDQTFARKARERLEHMIDNARIMVLASHSAQMIRQYCNRAILLQGGCVAREGAVDEILAAYQQGQQP</sequence>
<dbReference type="PANTHER" id="PTHR46743:SF2">
    <property type="entry name" value="TEICHOIC ACIDS EXPORT ATP-BINDING PROTEIN TAGH"/>
    <property type="match status" value="1"/>
</dbReference>
<evidence type="ECO:0000259" key="5">
    <source>
        <dbReference type="PROSITE" id="PS50893"/>
    </source>
</evidence>
<evidence type="ECO:0000256" key="2">
    <source>
        <dbReference type="ARBA" id="ARBA00022448"/>
    </source>
</evidence>
<evidence type="ECO:0000256" key="1">
    <source>
        <dbReference type="ARBA" id="ARBA00005417"/>
    </source>
</evidence>
<feature type="domain" description="ABC transporter" evidence="5">
    <location>
        <begin position="23"/>
        <end position="248"/>
    </location>
</feature>
<name>A0AAC9P000_9HYPH</name>
<gene>
    <name evidence="6" type="ORF">BOQ54_15540</name>
</gene>
<comment type="similarity">
    <text evidence="1">Belongs to the ABC transporter superfamily.</text>
</comment>
<dbReference type="GO" id="GO:0016887">
    <property type="term" value="F:ATP hydrolysis activity"/>
    <property type="evidence" value="ECO:0007669"/>
    <property type="project" value="InterPro"/>
</dbReference>
<accession>A0AAC9P000</accession>
<evidence type="ECO:0000256" key="3">
    <source>
        <dbReference type="ARBA" id="ARBA00022741"/>
    </source>
</evidence>
<dbReference type="GO" id="GO:0140359">
    <property type="term" value="F:ABC-type transporter activity"/>
    <property type="evidence" value="ECO:0007669"/>
    <property type="project" value="InterPro"/>
</dbReference>
<dbReference type="CDD" id="cd03220">
    <property type="entry name" value="ABC_KpsT_Wzt"/>
    <property type="match status" value="1"/>
</dbReference>
<keyword evidence="7" id="KW-1185">Reference proteome</keyword>
<keyword evidence="4" id="KW-0067">ATP-binding</keyword>
<evidence type="ECO:0000256" key="4">
    <source>
        <dbReference type="ARBA" id="ARBA00022840"/>
    </source>
</evidence>
<reference evidence="6 7" key="1">
    <citation type="submission" date="2016-11" db="EMBL/GenBank/DDBJ databases">
        <title>Complete genome sequence of the aerobically denitrifying bacterium Chelatococcus daeguensis TAD1.</title>
        <authorList>
            <person name="Yang Y."/>
            <person name="Huang S."/>
            <person name="Lin E."/>
        </authorList>
    </citation>
    <scope>NUCLEOTIDE SEQUENCE [LARGE SCALE GENOMIC DNA]</scope>
    <source>
        <strain evidence="6 7">TAD1</strain>
    </source>
</reference>
<dbReference type="Pfam" id="PF00005">
    <property type="entry name" value="ABC_tran"/>
    <property type="match status" value="1"/>
</dbReference>
<keyword evidence="2" id="KW-0813">Transport</keyword>
<dbReference type="PROSITE" id="PS50893">
    <property type="entry name" value="ABC_TRANSPORTER_2"/>
    <property type="match status" value="1"/>
</dbReference>
<dbReference type="Proteomes" id="UP000182703">
    <property type="component" value="Chromosome"/>
</dbReference>
<dbReference type="KEGG" id="cdq:BOQ54_15540"/>
<dbReference type="EMBL" id="CP018095">
    <property type="protein sequence ID" value="APF38555.1"/>
    <property type="molecule type" value="Genomic_DNA"/>
</dbReference>
<dbReference type="InterPro" id="IPR003439">
    <property type="entry name" value="ABC_transporter-like_ATP-bd"/>
</dbReference>